<dbReference type="EMBL" id="BLXX01000006">
    <property type="protein sequence ID" value="GFO59964.1"/>
    <property type="molecule type" value="Genomic_DNA"/>
</dbReference>
<dbReference type="Proteomes" id="UP000556026">
    <property type="component" value="Unassembled WGS sequence"/>
</dbReference>
<dbReference type="Gene3D" id="3.30.300.30">
    <property type="match status" value="1"/>
</dbReference>
<dbReference type="RefSeq" id="WP_183354789.1">
    <property type="nucleotide sequence ID" value="NZ_BLXX01000006.1"/>
</dbReference>
<dbReference type="InterPro" id="IPR045851">
    <property type="entry name" value="AMP-bd_C_sf"/>
</dbReference>
<gene>
    <name evidence="2" type="primary">oleC</name>
    <name evidence="2" type="ORF">GMST_22890</name>
</gene>
<proteinExistence type="predicted"/>
<dbReference type="AlphaFoldDB" id="A0A6V8MJ40"/>
<dbReference type="InterPro" id="IPR050237">
    <property type="entry name" value="ATP-dep_AMP-bd_enzyme"/>
</dbReference>
<dbReference type="InterPro" id="IPR020845">
    <property type="entry name" value="AMP-binding_CS"/>
</dbReference>
<dbReference type="InterPro" id="IPR000873">
    <property type="entry name" value="AMP-dep_synth/lig_dom"/>
</dbReference>
<evidence type="ECO:0000313" key="2">
    <source>
        <dbReference type="EMBL" id="GFO59964.1"/>
    </source>
</evidence>
<dbReference type="CDD" id="cd05910">
    <property type="entry name" value="FACL_like_1"/>
    <property type="match status" value="1"/>
</dbReference>
<dbReference type="PANTHER" id="PTHR43767:SF1">
    <property type="entry name" value="NONRIBOSOMAL PEPTIDE SYNTHASE PES1 (EUROFUNG)-RELATED"/>
    <property type="match status" value="1"/>
</dbReference>
<dbReference type="SUPFAM" id="SSF56801">
    <property type="entry name" value="Acetyl-CoA synthetase-like"/>
    <property type="match status" value="1"/>
</dbReference>
<name>A0A6V8MJ40_9BACT</name>
<reference evidence="3" key="1">
    <citation type="submission" date="2020-06" db="EMBL/GenBank/DDBJ databases">
        <title>Draft genomic sequence of Geomonas sp. Red330.</title>
        <authorList>
            <person name="Itoh H."/>
            <person name="Zhenxing X."/>
            <person name="Ushijima N."/>
            <person name="Masuda Y."/>
            <person name="Shiratori Y."/>
            <person name="Senoo K."/>
        </authorList>
    </citation>
    <scope>NUCLEOTIDE SEQUENCE [LARGE SCALE GENOMIC DNA]</scope>
    <source>
        <strain evidence="3">Red330</strain>
    </source>
</reference>
<dbReference type="Gene3D" id="3.40.50.12780">
    <property type="entry name" value="N-terminal domain of ligase-like"/>
    <property type="match status" value="1"/>
</dbReference>
<dbReference type="InterPro" id="IPR042099">
    <property type="entry name" value="ANL_N_sf"/>
</dbReference>
<dbReference type="PANTHER" id="PTHR43767">
    <property type="entry name" value="LONG-CHAIN-FATTY-ACID--COA LIGASE"/>
    <property type="match status" value="1"/>
</dbReference>
<evidence type="ECO:0000259" key="1">
    <source>
        <dbReference type="Pfam" id="PF00501"/>
    </source>
</evidence>
<dbReference type="PROSITE" id="PS00455">
    <property type="entry name" value="AMP_BINDING"/>
    <property type="match status" value="1"/>
</dbReference>
<comment type="caution">
    <text evidence="2">The sequence shown here is derived from an EMBL/GenBank/DDBJ whole genome shotgun (WGS) entry which is preliminary data.</text>
</comment>
<feature type="domain" description="AMP-dependent synthetase/ligase" evidence="1">
    <location>
        <begin position="15"/>
        <end position="396"/>
    </location>
</feature>
<protein>
    <submittedName>
        <fullName evidence="2">Peptide synthase</fullName>
    </submittedName>
</protein>
<dbReference type="NCBIfam" id="NF006754">
    <property type="entry name" value="PRK09274.1"/>
    <property type="match status" value="1"/>
</dbReference>
<keyword evidence="3" id="KW-1185">Reference proteome</keyword>
<dbReference type="Pfam" id="PF00501">
    <property type="entry name" value="AMP-binding"/>
    <property type="match status" value="1"/>
</dbReference>
<dbReference type="GO" id="GO:0016878">
    <property type="term" value="F:acid-thiol ligase activity"/>
    <property type="evidence" value="ECO:0007669"/>
    <property type="project" value="UniProtKB-ARBA"/>
</dbReference>
<organism evidence="2 3">
    <name type="scientific">Geomonas silvestris</name>
    <dbReference type="NCBI Taxonomy" id="2740184"/>
    <lineage>
        <taxon>Bacteria</taxon>
        <taxon>Pseudomonadati</taxon>
        <taxon>Thermodesulfobacteriota</taxon>
        <taxon>Desulfuromonadia</taxon>
        <taxon>Geobacterales</taxon>
        <taxon>Geobacteraceae</taxon>
        <taxon>Geomonas</taxon>
    </lineage>
</organism>
<sequence>MLNETLVNIAAHLPEMARRQPDTTAIIFPKQGRRLSFAELNQMSDRIARNLLSVGICRGIRTVLMVTPSPEFFALTFALFKAGAVPVLIDPGLGIKNLKMCFAEAEPHAFIGIPKAHLARLIFGWGKGSIRTLVTVGPRLFWGGCTLNDLINRDASHEPFIPAPTRHDDVAAILFTSGSTGAPKGAVYSHGNFAAQVEALRQVYGIQPGEVDLPTFPLFALFAPALGMTAVIPEMDFTRPGSVNPRSIIDAITGYGVTTMFGSPALINRVSRYGVKHGVKLPTLKRAISAGAPVPAAVLERFTSLLAPGTEVFTPYGATEALPVCSIGSGEILGSTRGITDAGGGVCIGRPVEGVRLEVIEITDDPIFYWDESLRVPTGKIGEIVVQGPQVTRGYYNRPDADHLSKIADPETGSFFHRMGDLGGRDEDGRVWFCGRKSHRLETASGTLFTIPCEAVFNTHPAVFRTALVGVGPRGEQRPVLCVELEKGIKVDQEAVRSELLAIARDHIHTHSIETILFHPAFPVDIRHNAKIFREKLAVWAARRLQ</sequence>
<accession>A0A6V8MJ40</accession>
<evidence type="ECO:0000313" key="3">
    <source>
        <dbReference type="Proteomes" id="UP000556026"/>
    </source>
</evidence>